<feature type="binding site" evidence="2">
    <location>
        <begin position="157"/>
        <end position="158"/>
    </location>
    <ligand>
        <name>ATP</name>
        <dbReference type="ChEBI" id="CHEBI:30616"/>
    </ligand>
</feature>
<dbReference type="PANTHER" id="PTHR13504:SF38">
    <property type="entry name" value="FIDO DOMAIN-CONTAINING PROTEIN"/>
    <property type="match status" value="1"/>
</dbReference>
<evidence type="ECO:0000313" key="5">
    <source>
        <dbReference type="Proteomes" id="UP000054018"/>
    </source>
</evidence>
<proteinExistence type="predicted"/>
<dbReference type="AlphaFoldDB" id="A0A0C9Z0Y5"/>
<dbReference type="Proteomes" id="UP000054018">
    <property type="component" value="Unassembled WGS sequence"/>
</dbReference>
<name>A0A0C9Z0Y5_9AGAM</name>
<dbReference type="HOGENOM" id="CLU_126117_0_0_1"/>
<evidence type="ECO:0000256" key="1">
    <source>
        <dbReference type="PIRSR" id="PIRSR640198-1"/>
    </source>
</evidence>
<feature type="binding site" evidence="2">
    <location>
        <begin position="125"/>
        <end position="132"/>
    </location>
    <ligand>
        <name>ATP</name>
        <dbReference type="ChEBI" id="CHEBI:30616"/>
    </ligand>
</feature>
<evidence type="ECO:0000313" key="4">
    <source>
        <dbReference type="EMBL" id="KIK22741.1"/>
    </source>
</evidence>
<keyword evidence="2" id="KW-0547">Nucleotide-binding</keyword>
<feature type="domain" description="Fido" evidence="3">
    <location>
        <begin position="8"/>
        <end position="178"/>
    </location>
</feature>
<keyword evidence="2" id="KW-0067">ATP-binding</keyword>
<reference evidence="4 5" key="1">
    <citation type="submission" date="2014-04" db="EMBL/GenBank/DDBJ databases">
        <authorList>
            <consortium name="DOE Joint Genome Institute"/>
            <person name="Kuo A."/>
            <person name="Kohler A."/>
            <person name="Costa M.D."/>
            <person name="Nagy L.G."/>
            <person name="Floudas D."/>
            <person name="Copeland A."/>
            <person name="Barry K.W."/>
            <person name="Cichocki N."/>
            <person name="Veneault-Fourrey C."/>
            <person name="LaButti K."/>
            <person name="Lindquist E.A."/>
            <person name="Lipzen A."/>
            <person name="Lundell T."/>
            <person name="Morin E."/>
            <person name="Murat C."/>
            <person name="Sun H."/>
            <person name="Tunlid A."/>
            <person name="Henrissat B."/>
            <person name="Grigoriev I.V."/>
            <person name="Hibbett D.S."/>
            <person name="Martin F."/>
            <person name="Nordberg H.P."/>
            <person name="Cantor M.N."/>
            <person name="Hua S.X."/>
        </authorList>
    </citation>
    <scope>NUCLEOTIDE SEQUENCE [LARGE SCALE GENOMIC DNA]</scope>
    <source>
        <strain evidence="4 5">441</strain>
    </source>
</reference>
<dbReference type="EMBL" id="KN833736">
    <property type="protein sequence ID" value="KIK22741.1"/>
    <property type="molecule type" value="Genomic_DNA"/>
</dbReference>
<dbReference type="GO" id="GO:0005524">
    <property type="term" value="F:ATP binding"/>
    <property type="evidence" value="ECO:0007669"/>
    <property type="project" value="UniProtKB-KW"/>
</dbReference>
<dbReference type="Gene3D" id="1.10.3290.10">
    <property type="entry name" value="Fido-like domain"/>
    <property type="match status" value="1"/>
</dbReference>
<organism evidence="4 5">
    <name type="scientific">Pisolithus microcarpus 441</name>
    <dbReference type="NCBI Taxonomy" id="765257"/>
    <lineage>
        <taxon>Eukaryota</taxon>
        <taxon>Fungi</taxon>
        <taxon>Dikarya</taxon>
        <taxon>Basidiomycota</taxon>
        <taxon>Agaricomycotina</taxon>
        <taxon>Agaricomycetes</taxon>
        <taxon>Agaricomycetidae</taxon>
        <taxon>Boletales</taxon>
        <taxon>Sclerodermatineae</taxon>
        <taxon>Pisolithaceae</taxon>
        <taxon>Pisolithus</taxon>
    </lineage>
</organism>
<feature type="active site" evidence="1">
    <location>
        <position position="121"/>
    </location>
</feature>
<protein>
    <recommendedName>
        <fullName evidence="3">Fido domain-containing protein</fullName>
    </recommendedName>
</protein>
<gene>
    <name evidence="4" type="ORF">PISMIDRAFT_679972</name>
</gene>
<dbReference type="InterPro" id="IPR036597">
    <property type="entry name" value="Fido-like_dom_sf"/>
</dbReference>
<dbReference type="InterPro" id="IPR003812">
    <property type="entry name" value="Fido"/>
</dbReference>
<accession>A0A0C9Z0Y5</accession>
<dbReference type="PANTHER" id="PTHR13504">
    <property type="entry name" value="FIDO DOMAIN-CONTAINING PROTEIN DDB_G0283145"/>
    <property type="match status" value="1"/>
</dbReference>
<evidence type="ECO:0000259" key="3">
    <source>
        <dbReference type="PROSITE" id="PS51459"/>
    </source>
</evidence>
<dbReference type="SUPFAM" id="SSF140931">
    <property type="entry name" value="Fic-like"/>
    <property type="match status" value="1"/>
</dbReference>
<dbReference type="OrthoDB" id="439046at2759"/>
<evidence type="ECO:0000256" key="2">
    <source>
        <dbReference type="PIRSR" id="PIRSR640198-2"/>
    </source>
</evidence>
<dbReference type="Pfam" id="PF02661">
    <property type="entry name" value="Fic"/>
    <property type="match status" value="1"/>
</dbReference>
<reference evidence="5" key="2">
    <citation type="submission" date="2015-01" db="EMBL/GenBank/DDBJ databases">
        <title>Evolutionary Origins and Diversification of the Mycorrhizal Mutualists.</title>
        <authorList>
            <consortium name="DOE Joint Genome Institute"/>
            <consortium name="Mycorrhizal Genomics Consortium"/>
            <person name="Kohler A."/>
            <person name="Kuo A."/>
            <person name="Nagy L.G."/>
            <person name="Floudas D."/>
            <person name="Copeland A."/>
            <person name="Barry K.W."/>
            <person name="Cichocki N."/>
            <person name="Veneault-Fourrey C."/>
            <person name="LaButti K."/>
            <person name="Lindquist E.A."/>
            <person name="Lipzen A."/>
            <person name="Lundell T."/>
            <person name="Morin E."/>
            <person name="Murat C."/>
            <person name="Riley R."/>
            <person name="Ohm R."/>
            <person name="Sun H."/>
            <person name="Tunlid A."/>
            <person name="Henrissat B."/>
            <person name="Grigoriev I.V."/>
            <person name="Hibbett D.S."/>
            <person name="Martin F."/>
        </authorList>
    </citation>
    <scope>NUCLEOTIDE SEQUENCE [LARGE SCALE GENOMIC DNA]</scope>
    <source>
        <strain evidence="5">441</strain>
    </source>
</reference>
<sequence length="192" mass="22115">MQERVELLTTENLKAVHAKLMRTLKVQIVENNVHRGRTNLNSNSNCNNSGAIHYVNAGCTRQTTQKTALVRNNHYNLAFCPVEFVDHQLDYICKMGRQYIARWRNPFATAAWLHVTFTRCHPFDDANGRMARLVSSIPLLRFGFPPLCITPNGRRVYYDSMNIAWEGDYQPMIDCFVNCIRDAMTDVDRVMG</sequence>
<dbReference type="PROSITE" id="PS51459">
    <property type="entry name" value="FIDO"/>
    <property type="match status" value="1"/>
</dbReference>
<keyword evidence="5" id="KW-1185">Reference proteome</keyword>
<dbReference type="InterPro" id="IPR040198">
    <property type="entry name" value="Fido_containing"/>
</dbReference>